<feature type="non-terminal residue" evidence="1">
    <location>
        <position position="45"/>
    </location>
</feature>
<evidence type="ECO:0000313" key="1">
    <source>
        <dbReference type="EMBL" id="CAG8737188.1"/>
    </source>
</evidence>
<organism evidence="1 2">
    <name type="scientific">Funneliformis mosseae</name>
    <name type="common">Endomycorrhizal fungus</name>
    <name type="synonym">Glomus mosseae</name>
    <dbReference type="NCBI Taxonomy" id="27381"/>
    <lineage>
        <taxon>Eukaryota</taxon>
        <taxon>Fungi</taxon>
        <taxon>Fungi incertae sedis</taxon>
        <taxon>Mucoromycota</taxon>
        <taxon>Glomeromycotina</taxon>
        <taxon>Glomeromycetes</taxon>
        <taxon>Glomerales</taxon>
        <taxon>Glomeraceae</taxon>
        <taxon>Funneliformis</taxon>
    </lineage>
</organism>
<dbReference type="EMBL" id="CAJVPP010019115">
    <property type="protein sequence ID" value="CAG8737188.1"/>
    <property type="molecule type" value="Genomic_DNA"/>
</dbReference>
<keyword evidence="2" id="KW-1185">Reference proteome</keyword>
<feature type="non-terminal residue" evidence="1">
    <location>
        <position position="1"/>
    </location>
</feature>
<proteinExistence type="predicted"/>
<comment type="caution">
    <text evidence="1">The sequence shown here is derived from an EMBL/GenBank/DDBJ whole genome shotgun (WGS) entry which is preliminary data.</text>
</comment>
<reference evidence="1" key="1">
    <citation type="submission" date="2021-06" db="EMBL/GenBank/DDBJ databases">
        <authorList>
            <person name="Kallberg Y."/>
            <person name="Tangrot J."/>
            <person name="Rosling A."/>
        </authorList>
    </citation>
    <scope>NUCLEOTIDE SEQUENCE</scope>
    <source>
        <strain evidence="1">87-6 pot B 2015</strain>
    </source>
</reference>
<evidence type="ECO:0000313" key="2">
    <source>
        <dbReference type="Proteomes" id="UP000789375"/>
    </source>
</evidence>
<dbReference type="Proteomes" id="UP000789375">
    <property type="component" value="Unassembled WGS sequence"/>
</dbReference>
<gene>
    <name evidence="1" type="ORF">FMOSSE_LOCUS15953</name>
</gene>
<accession>A0A9N9NH36</accession>
<sequence length="45" mass="4883">TNQYWALRDDATHGMVSFVGIAMYLPLQNNQLASGSIKVAGCNIL</sequence>
<dbReference type="AlphaFoldDB" id="A0A9N9NH36"/>
<name>A0A9N9NH36_FUNMO</name>
<protein>
    <submittedName>
        <fullName evidence="1">8482_t:CDS:1</fullName>
    </submittedName>
</protein>